<protein>
    <recommendedName>
        <fullName evidence="4">PLD phosphodiesterase domain-containing protein</fullName>
    </recommendedName>
</protein>
<evidence type="ECO:0000259" key="4">
    <source>
        <dbReference type="PROSITE" id="PS50035"/>
    </source>
</evidence>
<dbReference type="Gene3D" id="3.30.870.10">
    <property type="entry name" value="Endonuclease Chain A"/>
    <property type="match status" value="2"/>
</dbReference>
<dbReference type="InterPro" id="IPR025202">
    <property type="entry name" value="PLD-like_dom"/>
</dbReference>
<dbReference type="GO" id="GO:0016891">
    <property type="term" value="F:RNA endonuclease activity producing 5'-phosphomonoesters, hydrolytic mechanism"/>
    <property type="evidence" value="ECO:0007669"/>
    <property type="project" value="TreeGrafter"/>
</dbReference>
<reference evidence="5" key="1">
    <citation type="submission" date="2018-05" db="EMBL/GenBank/DDBJ databases">
        <authorList>
            <person name="Lanie J.A."/>
            <person name="Ng W.-L."/>
            <person name="Kazmierczak K.M."/>
            <person name="Andrzejewski T.M."/>
            <person name="Davidsen T.M."/>
            <person name="Wayne K.J."/>
            <person name="Tettelin H."/>
            <person name="Glass J.I."/>
            <person name="Rusch D."/>
            <person name="Podicherti R."/>
            <person name="Tsui H.-C.T."/>
            <person name="Winkler M.E."/>
        </authorList>
    </citation>
    <scope>NUCLEOTIDE SEQUENCE</scope>
</reference>
<evidence type="ECO:0000256" key="3">
    <source>
        <dbReference type="ARBA" id="ARBA00023098"/>
    </source>
</evidence>
<dbReference type="PANTHER" id="PTHR43856">
    <property type="entry name" value="CARDIOLIPIN HYDROLASE"/>
    <property type="match status" value="1"/>
</dbReference>
<evidence type="ECO:0000256" key="2">
    <source>
        <dbReference type="ARBA" id="ARBA00022963"/>
    </source>
</evidence>
<dbReference type="Pfam" id="PF13091">
    <property type="entry name" value="PLDc_2"/>
    <property type="match status" value="2"/>
</dbReference>
<name>A0A382GX77_9ZZZZ</name>
<keyword evidence="1" id="KW-0378">Hydrolase</keyword>
<feature type="non-terminal residue" evidence="5">
    <location>
        <position position="1"/>
    </location>
</feature>
<accession>A0A382GX77</accession>
<organism evidence="5">
    <name type="scientific">marine metagenome</name>
    <dbReference type="NCBI Taxonomy" id="408172"/>
    <lineage>
        <taxon>unclassified sequences</taxon>
        <taxon>metagenomes</taxon>
        <taxon>ecological metagenomes</taxon>
    </lineage>
</organism>
<dbReference type="InterPro" id="IPR051406">
    <property type="entry name" value="PLD_domain"/>
</dbReference>
<dbReference type="PROSITE" id="PS50035">
    <property type="entry name" value="PLD"/>
    <property type="match status" value="2"/>
</dbReference>
<dbReference type="CDD" id="cd09170">
    <property type="entry name" value="PLDc_Nuc"/>
    <property type="match status" value="1"/>
</dbReference>
<dbReference type="GO" id="GO:0016042">
    <property type="term" value="P:lipid catabolic process"/>
    <property type="evidence" value="ECO:0007669"/>
    <property type="project" value="UniProtKB-KW"/>
</dbReference>
<keyword evidence="2" id="KW-0442">Lipid degradation</keyword>
<sequence>EKLKNVRDDHKVDIKRAEYDEGRIYNESQQCERPVNTKGPLQCFEGKGYASKEEIIFNGDIMHNKFFIVDGRYVWTGSANISDTGIGGYNANIVAYIDSPFLANYYTVEFEQMFIDGNYHKTKKKLKKKDISIILDEVKVSLFFSPQGYAVSKGILPLIKEAKDTIDVSIFFLTHNKISKALVAAKDRGVKVRVILDATAATNGYSKHNYLRENGIDVKVESWGGKMHMKAAVIDKKHIIVGSMNWTLAGEKKNDENTILINNSPELGVQLFLFFEKMWNSIPDSYLQKDPFPESVESGTSCYDLIDNDFDDIIDANEKECLKK</sequence>
<dbReference type="EMBL" id="UINC01057849">
    <property type="protein sequence ID" value="SVB79462.1"/>
    <property type="molecule type" value="Genomic_DNA"/>
</dbReference>
<dbReference type="AlphaFoldDB" id="A0A382GX77"/>
<evidence type="ECO:0000313" key="5">
    <source>
        <dbReference type="EMBL" id="SVB79462.1"/>
    </source>
</evidence>
<dbReference type="PANTHER" id="PTHR43856:SF1">
    <property type="entry name" value="MITOCHONDRIAL CARDIOLIPIN HYDROLASE"/>
    <property type="match status" value="1"/>
</dbReference>
<dbReference type="InterPro" id="IPR001736">
    <property type="entry name" value="PLipase_D/transphosphatidylase"/>
</dbReference>
<proteinExistence type="predicted"/>
<dbReference type="SMART" id="SM00155">
    <property type="entry name" value="PLDc"/>
    <property type="match status" value="2"/>
</dbReference>
<keyword evidence="3" id="KW-0443">Lipid metabolism</keyword>
<gene>
    <name evidence="5" type="ORF">METZ01_LOCUS232316</name>
</gene>
<dbReference type="SUPFAM" id="SSF56024">
    <property type="entry name" value="Phospholipase D/nuclease"/>
    <property type="match status" value="2"/>
</dbReference>
<evidence type="ECO:0000256" key="1">
    <source>
        <dbReference type="ARBA" id="ARBA00022801"/>
    </source>
</evidence>
<feature type="domain" description="PLD phosphodiesterase" evidence="4">
    <location>
        <begin position="223"/>
        <end position="250"/>
    </location>
</feature>
<feature type="domain" description="PLD phosphodiesterase" evidence="4">
    <location>
        <begin position="58"/>
        <end position="85"/>
    </location>
</feature>